<feature type="transmembrane region" description="Helical" evidence="6">
    <location>
        <begin position="142"/>
        <end position="164"/>
    </location>
</feature>
<evidence type="ECO:0000256" key="5">
    <source>
        <dbReference type="ARBA" id="ARBA00023136"/>
    </source>
</evidence>
<feature type="transmembrane region" description="Helical" evidence="6">
    <location>
        <begin position="271"/>
        <end position="294"/>
    </location>
</feature>
<keyword evidence="3 6" id="KW-0812">Transmembrane</keyword>
<keyword evidence="8" id="KW-1185">Reference proteome</keyword>
<keyword evidence="5 6" id="KW-0472">Membrane</keyword>
<feature type="transmembrane region" description="Helical" evidence="6">
    <location>
        <begin position="306"/>
        <end position="326"/>
    </location>
</feature>
<feature type="transmembrane region" description="Helical" evidence="6">
    <location>
        <begin position="393"/>
        <end position="415"/>
    </location>
</feature>
<dbReference type="InterPro" id="IPR036259">
    <property type="entry name" value="MFS_trans_sf"/>
</dbReference>
<dbReference type="Gene3D" id="1.20.1250.20">
    <property type="entry name" value="MFS general substrate transporter like domains"/>
    <property type="match status" value="1"/>
</dbReference>
<dbReference type="SUPFAM" id="SSF103473">
    <property type="entry name" value="MFS general substrate transporter"/>
    <property type="match status" value="1"/>
</dbReference>
<name>A0ABT1ABM4_9PSEU</name>
<feature type="transmembrane region" description="Helical" evidence="6">
    <location>
        <begin position="364"/>
        <end position="387"/>
    </location>
</feature>
<dbReference type="Proteomes" id="UP001165283">
    <property type="component" value="Unassembled WGS sequence"/>
</dbReference>
<comment type="caution">
    <text evidence="7">The sequence shown here is derived from an EMBL/GenBank/DDBJ whole genome shotgun (WGS) entry which is preliminary data.</text>
</comment>
<proteinExistence type="predicted"/>
<comment type="subcellular location">
    <subcellularLocation>
        <location evidence="1">Cell membrane</location>
        <topology evidence="1">Multi-pass membrane protein</topology>
    </subcellularLocation>
</comment>
<evidence type="ECO:0000256" key="6">
    <source>
        <dbReference type="SAM" id="Phobius"/>
    </source>
</evidence>
<feature type="transmembrane region" description="Helical" evidence="6">
    <location>
        <begin position="48"/>
        <end position="68"/>
    </location>
</feature>
<gene>
    <name evidence="7" type="ORF">KDL28_35275</name>
</gene>
<dbReference type="Pfam" id="PF07690">
    <property type="entry name" value="MFS_1"/>
    <property type="match status" value="1"/>
</dbReference>
<organism evidence="7 8">
    <name type="scientific">Pseudonocardia humida</name>
    <dbReference type="NCBI Taxonomy" id="2800819"/>
    <lineage>
        <taxon>Bacteria</taxon>
        <taxon>Bacillati</taxon>
        <taxon>Actinomycetota</taxon>
        <taxon>Actinomycetes</taxon>
        <taxon>Pseudonocardiales</taxon>
        <taxon>Pseudonocardiaceae</taxon>
        <taxon>Pseudonocardia</taxon>
    </lineage>
</organism>
<evidence type="ECO:0000256" key="3">
    <source>
        <dbReference type="ARBA" id="ARBA00022692"/>
    </source>
</evidence>
<dbReference type="InterPro" id="IPR011701">
    <property type="entry name" value="MFS"/>
</dbReference>
<dbReference type="EMBL" id="JAGSOV010000081">
    <property type="protein sequence ID" value="MCO1660335.1"/>
    <property type="molecule type" value="Genomic_DNA"/>
</dbReference>
<reference evidence="7" key="1">
    <citation type="submission" date="2021-04" db="EMBL/GenBank/DDBJ databases">
        <title>Pseudonocardia sp. nov., isolated from sandy soil of mangrove forest.</title>
        <authorList>
            <person name="Zan Z."/>
            <person name="Huang R."/>
            <person name="Liu W."/>
        </authorList>
    </citation>
    <scope>NUCLEOTIDE SEQUENCE</scope>
    <source>
        <strain evidence="7">S2-4</strain>
    </source>
</reference>
<feature type="transmembrane region" description="Helical" evidence="6">
    <location>
        <begin position="108"/>
        <end position="130"/>
    </location>
</feature>
<evidence type="ECO:0000313" key="8">
    <source>
        <dbReference type="Proteomes" id="UP001165283"/>
    </source>
</evidence>
<evidence type="ECO:0000256" key="4">
    <source>
        <dbReference type="ARBA" id="ARBA00022989"/>
    </source>
</evidence>
<feature type="transmembrane region" description="Helical" evidence="6">
    <location>
        <begin position="80"/>
        <end position="102"/>
    </location>
</feature>
<feature type="transmembrane region" description="Helical" evidence="6">
    <location>
        <begin position="236"/>
        <end position="259"/>
    </location>
</feature>
<accession>A0ABT1ABM4</accession>
<evidence type="ECO:0000313" key="7">
    <source>
        <dbReference type="EMBL" id="MCO1660335.1"/>
    </source>
</evidence>
<feature type="transmembrane region" description="Helical" evidence="6">
    <location>
        <begin position="176"/>
        <end position="196"/>
    </location>
</feature>
<protein>
    <submittedName>
        <fullName evidence="7">MFS transporter</fullName>
    </submittedName>
</protein>
<evidence type="ECO:0000256" key="2">
    <source>
        <dbReference type="ARBA" id="ARBA00022475"/>
    </source>
</evidence>
<evidence type="ECO:0000256" key="1">
    <source>
        <dbReference type="ARBA" id="ARBA00004651"/>
    </source>
</evidence>
<sequence length="421" mass="42419">MGILRLLRLPGYRRLLGVRFPAQFSDGMFQTALGGAVLFNPERQADPIAVAAGLAVLLLPYSVIGPFAGALLDRWDRKRVLVVASLVRALLTVGVAATVYAGADGAPLYLGALLVAGLSRFVGAGLSVGLPHLVPRANLVEANAFAVTVGAGMTATGAAAAIGVRALVGAGDAGSAVTTLTSLLGGLVAAAVAAGFRRGVLGPDRAVAQQHGAVATALRGLADGARATRSTPSVTASFVALAAHRVAFGISTLLMLLLFRYAFTAIGPLRVGLAGIGQTVGVAAAGLGTAALVTPWAVRHWGRARLVRAALVLAAVAQLGLVALLSLPAVFVAAYVLGLVGQVLKLCTDAAVQGEAGDGVLGRVFAIYDIVFNVGFVAAVTAAATLSPPDGRAPALLAASAGLYLVGLLGHDLVLRRRHRA</sequence>
<dbReference type="PANTHER" id="PTHR23513:SF17">
    <property type="entry name" value="MEMBRANE PROTEIN"/>
    <property type="match status" value="1"/>
</dbReference>
<keyword evidence="4 6" id="KW-1133">Transmembrane helix</keyword>
<dbReference type="PANTHER" id="PTHR23513">
    <property type="entry name" value="INTEGRAL MEMBRANE EFFLUX PROTEIN-RELATED"/>
    <property type="match status" value="1"/>
</dbReference>
<keyword evidence="2" id="KW-1003">Cell membrane</keyword>